<dbReference type="InterPro" id="IPR036179">
    <property type="entry name" value="Ig-like_dom_sf"/>
</dbReference>
<dbReference type="InterPro" id="IPR050504">
    <property type="entry name" value="IgSF_BTN/MOG"/>
</dbReference>
<evidence type="ECO:0000259" key="12">
    <source>
        <dbReference type="PROSITE" id="PS51841"/>
    </source>
</evidence>
<dbReference type="GO" id="GO:0050863">
    <property type="term" value="P:regulation of T cell activation"/>
    <property type="evidence" value="ECO:0007669"/>
    <property type="project" value="UniProtKB-ARBA"/>
</dbReference>
<evidence type="ECO:0000256" key="8">
    <source>
        <dbReference type="ARBA" id="ARBA00023319"/>
    </source>
</evidence>
<evidence type="ECO:0000256" key="3">
    <source>
        <dbReference type="ARBA" id="ARBA00022729"/>
    </source>
</evidence>
<dbReference type="InterPro" id="IPR001322">
    <property type="entry name" value="Lamin_tail_dom"/>
</dbReference>
<dbReference type="InterPro" id="IPR013106">
    <property type="entry name" value="Ig_V-set"/>
</dbReference>
<evidence type="ECO:0008006" key="15">
    <source>
        <dbReference type="Google" id="ProtNLM"/>
    </source>
</evidence>
<dbReference type="Pfam" id="PF00932">
    <property type="entry name" value="LTD"/>
    <property type="match status" value="1"/>
</dbReference>
<dbReference type="InterPro" id="IPR036415">
    <property type="entry name" value="Lamin_tail_dom_sf"/>
</dbReference>
<dbReference type="InterPro" id="IPR053896">
    <property type="entry name" value="BTN3A2-like_Ig-C"/>
</dbReference>
<feature type="domain" description="Ig-like" evidence="11">
    <location>
        <begin position="125"/>
        <end position="213"/>
    </location>
</feature>
<dbReference type="FunFam" id="2.60.40.10:FF:000142">
    <property type="entry name" value="V-set domain-containing T-cell activation inhibitor 1"/>
    <property type="match status" value="1"/>
</dbReference>
<comment type="subcellular location">
    <subcellularLocation>
        <location evidence="1">Membrane</location>
    </subcellularLocation>
</comment>
<gene>
    <name evidence="13" type="ORF">PFLUV_G00169300</name>
</gene>
<proteinExistence type="inferred from homology"/>
<dbReference type="Pfam" id="PF07686">
    <property type="entry name" value="V-set"/>
    <property type="match status" value="1"/>
</dbReference>
<dbReference type="GO" id="GO:0042110">
    <property type="term" value="P:T cell activation"/>
    <property type="evidence" value="ECO:0007669"/>
    <property type="project" value="UniProtKB-ARBA"/>
</dbReference>
<evidence type="ECO:0000313" key="13">
    <source>
        <dbReference type="EMBL" id="KAF1380942.1"/>
    </source>
</evidence>
<feature type="compositionally biased region" description="Basic and acidic residues" evidence="10">
    <location>
        <begin position="208"/>
        <end position="232"/>
    </location>
</feature>
<dbReference type="PANTHER" id="PTHR24100">
    <property type="entry name" value="BUTYROPHILIN"/>
    <property type="match status" value="1"/>
</dbReference>
<dbReference type="FunFam" id="2.60.40.10:FF:000088">
    <property type="entry name" value="Butyrophilin subfamily 1 member A1"/>
    <property type="match status" value="1"/>
</dbReference>
<keyword evidence="4" id="KW-1133">Transmembrane helix</keyword>
<feature type="domain" description="LTD" evidence="12">
    <location>
        <begin position="419"/>
        <end position="537"/>
    </location>
</feature>
<dbReference type="InterPro" id="IPR013783">
    <property type="entry name" value="Ig-like_fold"/>
</dbReference>
<keyword evidence="3" id="KW-0732">Signal</keyword>
<name>A0A6A5F1N8_PERFL</name>
<dbReference type="Gene3D" id="2.60.40.10">
    <property type="entry name" value="Immunoglobulins"/>
    <property type="match status" value="2"/>
</dbReference>
<keyword evidence="2" id="KW-0812">Transmembrane</keyword>
<evidence type="ECO:0000259" key="11">
    <source>
        <dbReference type="PROSITE" id="PS50835"/>
    </source>
</evidence>
<dbReference type="SUPFAM" id="SSF74853">
    <property type="entry name" value="Lamin A/C globular tail domain"/>
    <property type="match status" value="1"/>
</dbReference>
<evidence type="ECO:0000256" key="9">
    <source>
        <dbReference type="ARBA" id="ARBA00038221"/>
    </source>
</evidence>
<dbReference type="SUPFAM" id="SSF48726">
    <property type="entry name" value="Immunoglobulin"/>
    <property type="match status" value="2"/>
</dbReference>
<evidence type="ECO:0000256" key="2">
    <source>
        <dbReference type="ARBA" id="ARBA00022692"/>
    </source>
</evidence>
<organism evidence="13 14">
    <name type="scientific">Perca fluviatilis</name>
    <name type="common">European perch</name>
    <dbReference type="NCBI Taxonomy" id="8168"/>
    <lineage>
        <taxon>Eukaryota</taxon>
        <taxon>Metazoa</taxon>
        <taxon>Chordata</taxon>
        <taxon>Craniata</taxon>
        <taxon>Vertebrata</taxon>
        <taxon>Euteleostomi</taxon>
        <taxon>Actinopterygii</taxon>
        <taxon>Neopterygii</taxon>
        <taxon>Teleostei</taxon>
        <taxon>Neoteleostei</taxon>
        <taxon>Acanthomorphata</taxon>
        <taxon>Eupercaria</taxon>
        <taxon>Perciformes</taxon>
        <taxon>Percoidei</taxon>
        <taxon>Percidae</taxon>
        <taxon>Percinae</taxon>
        <taxon>Perca</taxon>
    </lineage>
</organism>
<dbReference type="Proteomes" id="UP000465112">
    <property type="component" value="Chromosome 14"/>
</dbReference>
<evidence type="ECO:0000256" key="7">
    <source>
        <dbReference type="ARBA" id="ARBA00023180"/>
    </source>
</evidence>
<dbReference type="GO" id="GO:0050852">
    <property type="term" value="P:T cell receptor signaling pathway"/>
    <property type="evidence" value="ECO:0007669"/>
    <property type="project" value="TreeGrafter"/>
</dbReference>
<feature type="region of interest" description="Disordered" evidence="10">
    <location>
        <begin position="379"/>
        <end position="427"/>
    </location>
</feature>
<dbReference type="InterPro" id="IPR007110">
    <property type="entry name" value="Ig-like_dom"/>
</dbReference>
<sequence>MYFLSFTGQSQLIGSSIVATLGNDIILPYQLEPVEDATDLTVEWTRPDLNPRFVHVWRSGKELVSKKHKSFEGRTSLFIDELMFGNISLKLSKLKLADRGTYRCFIPALDRQSFVQLDVGAVSSPTISLAGIDRDKGGVVLQCESKDWYPEPEVLWLDGEGNLLPAGPSETVRGPDDLYTVSSRVTVEKRHSNSFTCRVQQKNTNQTRETEIHVPDTKMSHRDEPDKEENRTNDPSVTAEETKSLTGKKRKKIKLEQQRREEAERAVQTLKKELETKKKEFESKLAEVQQQLNDEKQKHEDLMADIQKMKDDMQAKINEFGLKIFKKRTREEEQQKREEAVQILTQMLDEEEKQRSENQQEQLQKELEIKKCQQQLQEEKTKRGKAEENLKKLQEENKVHESKVEVREHEDFKSEKDKTGSANQSSATGPVIVHEVGRNGKFIHLRNTSREDQELGEWNLEMQINDTQPITYTFPKKFKLKSEQIVNIVVPGYGKDHHPIDLMWRDLKSWTPGDKLTFTLTTNKGEIKSTQLIVSGR</sequence>
<keyword evidence="14" id="KW-1185">Reference proteome</keyword>
<keyword evidence="6" id="KW-1015">Disulfide bond</keyword>
<dbReference type="PROSITE" id="PS50835">
    <property type="entry name" value="IG_LIKE"/>
    <property type="match status" value="1"/>
</dbReference>
<keyword evidence="7" id="KW-0325">Glycoprotein</keyword>
<dbReference type="AlphaFoldDB" id="A0A6A5F1N8"/>
<evidence type="ECO:0000256" key="5">
    <source>
        <dbReference type="ARBA" id="ARBA00023136"/>
    </source>
</evidence>
<comment type="caution">
    <text evidence="13">The sequence shown here is derived from an EMBL/GenBank/DDBJ whole genome shotgun (WGS) entry which is preliminary data.</text>
</comment>
<evidence type="ECO:0000313" key="14">
    <source>
        <dbReference type="Proteomes" id="UP000465112"/>
    </source>
</evidence>
<evidence type="ECO:0000256" key="1">
    <source>
        <dbReference type="ARBA" id="ARBA00004370"/>
    </source>
</evidence>
<dbReference type="Gene3D" id="2.60.40.1260">
    <property type="entry name" value="Lamin Tail domain"/>
    <property type="match status" value="1"/>
</dbReference>
<evidence type="ECO:0000256" key="10">
    <source>
        <dbReference type="SAM" id="MobiDB-lite"/>
    </source>
</evidence>
<keyword evidence="8" id="KW-0393">Immunoglobulin domain</keyword>
<dbReference type="GO" id="GO:1903037">
    <property type="term" value="P:regulation of leukocyte cell-cell adhesion"/>
    <property type="evidence" value="ECO:0007669"/>
    <property type="project" value="UniProtKB-ARBA"/>
</dbReference>
<evidence type="ECO:0000256" key="6">
    <source>
        <dbReference type="ARBA" id="ARBA00023157"/>
    </source>
</evidence>
<dbReference type="Pfam" id="PF22705">
    <property type="entry name" value="C2-set_3"/>
    <property type="match status" value="1"/>
</dbReference>
<feature type="compositionally biased region" description="Basic and acidic residues" evidence="10">
    <location>
        <begin position="379"/>
        <end position="419"/>
    </location>
</feature>
<dbReference type="PANTHER" id="PTHR24100:SF151">
    <property type="entry name" value="ICOS LIGAND"/>
    <property type="match status" value="1"/>
</dbReference>
<dbReference type="PROSITE" id="PS51841">
    <property type="entry name" value="LTD"/>
    <property type="match status" value="1"/>
</dbReference>
<comment type="similarity">
    <text evidence="9">Belongs to the SKINT family.</text>
</comment>
<keyword evidence="5" id="KW-0472">Membrane</keyword>
<feature type="compositionally biased region" description="Polar residues" evidence="10">
    <location>
        <begin position="193"/>
        <end position="207"/>
    </location>
</feature>
<dbReference type="EMBL" id="VHII01000014">
    <property type="protein sequence ID" value="KAF1380942.1"/>
    <property type="molecule type" value="Genomic_DNA"/>
</dbReference>
<feature type="region of interest" description="Disordered" evidence="10">
    <location>
        <begin position="192"/>
        <end position="261"/>
    </location>
</feature>
<dbReference type="GO" id="GO:0005102">
    <property type="term" value="F:signaling receptor binding"/>
    <property type="evidence" value="ECO:0007669"/>
    <property type="project" value="TreeGrafter"/>
</dbReference>
<dbReference type="GO" id="GO:0009897">
    <property type="term" value="C:external side of plasma membrane"/>
    <property type="evidence" value="ECO:0007669"/>
    <property type="project" value="TreeGrafter"/>
</dbReference>
<reference evidence="13 14" key="1">
    <citation type="submission" date="2019-06" db="EMBL/GenBank/DDBJ databases">
        <title>A chromosome-scale genome assembly of the European perch, Perca fluviatilis.</title>
        <authorList>
            <person name="Roques C."/>
            <person name="Zahm M."/>
            <person name="Cabau C."/>
            <person name="Klopp C."/>
            <person name="Bouchez O."/>
            <person name="Donnadieu C."/>
            <person name="Kuhl H."/>
            <person name="Gislard M."/>
            <person name="Guendouz S."/>
            <person name="Journot L."/>
            <person name="Haffray P."/>
            <person name="Bestin A."/>
            <person name="Morvezen R."/>
            <person name="Feron R."/>
            <person name="Wen M."/>
            <person name="Jouanno E."/>
            <person name="Herpin A."/>
            <person name="Schartl M."/>
            <person name="Postlethwait J."/>
            <person name="Schaerlinger B."/>
            <person name="Chardard D."/>
            <person name="Lecocq T."/>
            <person name="Poncet C."/>
            <person name="Jaffrelo L."/>
            <person name="Lampietro C."/>
            <person name="Guiguen Y."/>
        </authorList>
    </citation>
    <scope>NUCLEOTIDE SEQUENCE [LARGE SCALE GENOMIC DNA]</scope>
    <source>
        <tissue evidence="13">Blood</tissue>
    </source>
</reference>
<dbReference type="GO" id="GO:0001817">
    <property type="term" value="P:regulation of cytokine production"/>
    <property type="evidence" value="ECO:0007669"/>
    <property type="project" value="TreeGrafter"/>
</dbReference>
<evidence type="ECO:0000256" key="4">
    <source>
        <dbReference type="ARBA" id="ARBA00022989"/>
    </source>
</evidence>
<protein>
    <recommendedName>
        <fullName evidence="15">Ig-like domain-containing protein</fullName>
    </recommendedName>
</protein>
<accession>A0A6A5F1N8</accession>